<name>A0A285MCR1_9FLAO</name>
<evidence type="ECO:0000256" key="5">
    <source>
        <dbReference type="ARBA" id="ARBA00022801"/>
    </source>
</evidence>
<dbReference type="SUPFAM" id="SSF53649">
    <property type="entry name" value="Alkaline phosphatase-like"/>
    <property type="match status" value="1"/>
</dbReference>
<dbReference type="RefSeq" id="WP_097044316.1">
    <property type="nucleotide sequence ID" value="NZ_OBEH01000001.1"/>
</dbReference>
<evidence type="ECO:0000256" key="6">
    <source>
        <dbReference type="ARBA" id="ARBA00022837"/>
    </source>
</evidence>
<comment type="similarity">
    <text evidence="2">Belongs to the sulfatase family.</text>
</comment>
<reference evidence="9" key="1">
    <citation type="submission" date="2017-09" db="EMBL/GenBank/DDBJ databases">
        <authorList>
            <person name="Varghese N."/>
            <person name="Submissions S."/>
        </authorList>
    </citation>
    <scope>NUCLEOTIDE SEQUENCE [LARGE SCALE GENOMIC DNA]</scope>
    <source>
        <strain evidence="9">DSM 25885</strain>
    </source>
</reference>
<keyword evidence="9" id="KW-1185">Reference proteome</keyword>
<evidence type="ECO:0000259" key="7">
    <source>
        <dbReference type="Pfam" id="PF00884"/>
    </source>
</evidence>
<proteinExistence type="inferred from homology"/>
<dbReference type="PANTHER" id="PTHR42693">
    <property type="entry name" value="ARYLSULFATASE FAMILY MEMBER"/>
    <property type="match status" value="1"/>
</dbReference>
<dbReference type="InterPro" id="IPR017850">
    <property type="entry name" value="Alkaline_phosphatase_core_sf"/>
</dbReference>
<dbReference type="GO" id="GO:0004065">
    <property type="term" value="F:arylsulfatase activity"/>
    <property type="evidence" value="ECO:0007669"/>
    <property type="project" value="TreeGrafter"/>
</dbReference>
<evidence type="ECO:0000256" key="3">
    <source>
        <dbReference type="ARBA" id="ARBA00022723"/>
    </source>
</evidence>
<organism evidence="8 9">
    <name type="scientific">Flagellimonas pacifica</name>
    <dbReference type="NCBI Taxonomy" id="1247520"/>
    <lineage>
        <taxon>Bacteria</taxon>
        <taxon>Pseudomonadati</taxon>
        <taxon>Bacteroidota</taxon>
        <taxon>Flavobacteriia</taxon>
        <taxon>Flavobacteriales</taxon>
        <taxon>Flavobacteriaceae</taxon>
        <taxon>Flagellimonas</taxon>
    </lineage>
</organism>
<comment type="cofactor">
    <cofactor evidence="1">
        <name>Ca(2+)</name>
        <dbReference type="ChEBI" id="CHEBI:29108"/>
    </cofactor>
</comment>
<keyword evidence="6" id="KW-0106">Calcium</keyword>
<keyword evidence="5" id="KW-0378">Hydrolase</keyword>
<dbReference type="InterPro" id="IPR000917">
    <property type="entry name" value="Sulfatase_N"/>
</dbReference>
<dbReference type="CDD" id="cd16155">
    <property type="entry name" value="sulfatase_like"/>
    <property type="match status" value="1"/>
</dbReference>
<evidence type="ECO:0000313" key="8">
    <source>
        <dbReference type="EMBL" id="SNY94972.1"/>
    </source>
</evidence>
<dbReference type="AlphaFoldDB" id="A0A285MCR1"/>
<keyword evidence="3" id="KW-0479">Metal-binding</keyword>
<gene>
    <name evidence="8" type="ORF">SAMN06265377_0635</name>
</gene>
<evidence type="ECO:0000256" key="4">
    <source>
        <dbReference type="ARBA" id="ARBA00022729"/>
    </source>
</evidence>
<evidence type="ECO:0000256" key="2">
    <source>
        <dbReference type="ARBA" id="ARBA00008779"/>
    </source>
</evidence>
<dbReference type="OrthoDB" id="9815108at2"/>
<sequence length="481" mass="54907">MNRLLFFLGFAALILTNISCKEKEKEVEKEKTPPNIVFIFADDQSYNTIKTLGNDEVHTPNLDKLANSGVAFTHTYNMGGWNGAICVASRAMLLTGQYIWNAHKADSLMRANSYQQPLWGNIMTNAGYNTYMTGKWHVTKPAEEVFENVVHVRPGMPNQTEEGYNRPLSETDTIWRPWDKSKNGFWKGGTHWSEVVADDASKFIADAIHKDNPFFMYLAFNAPHDPRQSPEKFVQMFPLDSIELPTTFLTEYPYNEEMGSGRKLRDERLAPFPRTEYSVKVNRQEYYAVIAHMDEQIGKILDALEASGEMENTYIVFTADHGLSVGQHGLLGKQNMYDHSVRTPLFVVGPNIPKNKKIDADVYLQDVMPTILELAGAEKPDFVQFKSLMPLIKGERSTNYESIYGCYTNTQRMVRTDGFKLIAYPNASKLRLFDLTNDPLEMNDLADDPKYASTKNTLWKELLSLQKTMNDPLNLEDFMFN</sequence>
<dbReference type="GO" id="GO:0046872">
    <property type="term" value="F:metal ion binding"/>
    <property type="evidence" value="ECO:0007669"/>
    <property type="project" value="UniProtKB-KW"/>
</dbReference>
<keyword evidence="4" id="KW-0732">Signal</keyword>
<dbReference type="Proteomes" id="UP000219048">
    <property type="component" value="Unassembled WGS sequence"/>
</dbReference>
<feature type="domain" description="Sulfatase N-terminal" evidence="7">
    <location>
        <begin position="34"/>
        <end position="377"/>
    </location>
</feature>
<evidence type="ECO:0000313" key="9">
    <source>
        <dbReference type="Proteomes" id="UP000219048"/>
    </source>
</evidence>
<evidence type="ECO:0000256" key="1">
    <source>
        <dbReference type="ARBA" id="ARBA00001913"/>
    </source>
</evidence>
<dbReference type="InterPro" id="IPR050738">
    <property type="entry name" value="Sulfatase"/>
</dbReference>
<dbReference type="EMBL" id="OBEH01000001">
    <property type="protein sequence ID" value="SNY94972.1"/>
    <property type="molecule type" value="Genomic_DNA"/>
</dbReference>
<protein>
    <submittedName>
        <fullName evidence="8">Arylsulfatase A</fullName>
    </submittedName>
</protein>
<accession>A0A285MCR1</accession>
<dbReference type="PANTHER" id="PTHR42693:SF42">
    <property type="entry name" value="ARYLSULFATASE G"/>
    <property type="match status" value="1"/>
</dbReference>
<dbReference type="Gene3D" id="3.40.720.10">
    <property type="entry name" value="Alkaline Phosphatase, subunit A"/>
    <property type="match status" value="1"/>
</dbReference>
<dbReference type="Pfam" id="PF00884">
    <property type="entry name" value="Sulfatase"/>
    <property type="match status" value="1"/>
</dbReference>